<dbReference type="KEGG" id="npu:Npun_R0857"/>
<keyword evidence="3" id="KW-1185">Reference proteome</keyword>
<accession>B2IT96</accession>
<dbReference type="Pfam" id="PF13676">
    <property type="entry name" value="TIR_2"/>
    <property type="match status" value="1"/>
</dbReference>
<dbReference type="PhylomeDB" id="B2IT96"/>
<dbReference type="Gene3D" id="3.40.50.10140">
    <property type="entry name" value="Toll/interleukin-1 receptor homology (TIR) domain"/>
    <property type="match status" value="1"/>
</dbReference>
<dbReference type="EnsemblBacteria" id="ACC79594">
    <property type="protein sequence ID" value="ACC79594"/>
    <property type="gene ID" value="Npun_R0857"/>
</dbReference>
<evidence type="ECO:0000259" key="1">
    <source>
        <dbReference type="PROSITE" id="PS50104"/>
    </source>
</evidence>
<dbReference type="CDD" id="cd16383">
    <property type="entry name" value="GUN4"/>
    <property type="match status" value="1"/>
</dbReference>
<dbReference type="InterPro" id="IPR037215">
    <property type="entry name" value="GUN4-like_sf"/>
</dbReference>
<dbReference type="GO" id="GO:0046906">
    <property type="term" value="F:tetrapyrrole binding"/>
    <property type="evidence" value="ECO:0007669"/>
    <property type="project" value="TreeGrafter"/>
</dbReference>
<dbReference type="STRING" id="63737.Npun_R0857"/>
<reference evidence="2 3" key="2">
    <citation type="journal article" date="2013" name="Plant Physiol.">
        <title>A Nostoc punctiforme Sugar Transporter Necessary to Establish a Cyanobacterium-Plant Symbiosis.</title>
        <authorList>
            <person name="Ekman M."/>
            <person name="Picossi S."/>
            <person name="Campbell E.L."/>
            <person name="Meeks J.C."/>
            <person name="Flores E."/>
        </authorList>
    </citation>
    <scope>NUCLEOTIDE SEQUENCE [LARGE SCALE GENOMIC DNA]</scope>
    <source>
        <strain evidence="3">ATCC 29133 / PCC 73102</strain>
    </source>
</reference>
<protein>
    <submittedName>
        <fullName evidence="2">GUN4 domain protein</fullName>
    </submittedName>
</protein>
<dbReference type="SUPFAM" id="SSF140869">
    <property type="entry name" value="GUN4-like"/>
    <property type="match status" value="1"/>
</dbReference>
<dbReference type="eggNOG" id="COG4249">
    <property type="taxonomic scope" value="Bacteria"/>
</dbReference>
<reference evidence="3" key="1">
    <citation type="submission" date="2008-04" db="EMBL/GenBank/DDBJ databases">
        <title>Complete sequence of chromosome of Nostoc punctiforme ATCC 29133.</title>
        <authorList>
            <consortium name="US DOE Joint Genome Institute"/>
            <person name="Copeland A."/>
            <person name="Lucas S."/>
            <person name="Lapidus A."/>
            <person name="Glavina del Rio T."/>
            <person name="Dalin E."/>
            <person name="Tice H."/>
            <person name="Pitluck S."/>
            <person name="Chain P."/>
            <person name="Malfatti S."/>
            <person name="Shin M."/>
            <person name="Vergez L."/>
            <person name="Schmutz J."/>
            <person name="Larimer F."/>
            <person name="Land M."/>
            <person name="Hauser L."/>
            <person name="Kyrpides N."/>
            <person name="Kim E."/>
            <person name="Meeks J.C."/>
            <person name="Elhai J."/>
            <person name="Campbell E.L."/>
            <person name="Thiel T."/>
            <person name="Longmire J."/>
            <person name="Potts M."/>
            <person name="Atlas R."/>
        </authorList>
    </citation>
    <scope>NUCLEOTIDE SEQUENCE [LARGE SCALE GENOMIC DNA]</scope>
    <source>
        <strain evidence="3">ATCC 29133 / PCC 73102</strain>
    </source>
</reference>
<dbReference type="PANTHER" id="PTHR34800:SF1">
    <property type="entry name" value="TETRAPYRROLE-BINDING PROTEIN, CHLOROPLASTIC"/>
    <property type="match status" value="1"/>
</dbReference>
<dbReference type="InterPro" id="IPR000157">
    <property type="entry name" value="TIR_dom"/>
</dbReference>
<dbReference type="Proteomes" id="UP000001191">
    <property type="component" value="Chromosome"/>
</dbReference>
<dbReference type="SUPFAM" id="SSF52200">
    <property type="entry name" value="Toll/Interleukin receptor TIR domain"/>
    <property type="match status" value="1"/>
</dbReference>
<organism evidence="2 3">
    <name type="scientific">Nostoc punctiforme (strain ATCC 29133 / PCC 73102)</name>
    <dbReference type="NCBI Taxonomy" id="63737"/>
    <lineage>
        <taxon>Bacteria</taxon>
        <taxon>Bacillati</taxon>
        <taxon>Cyanobacteriota</taxon>
        <taxon>Cyanophyceae</taxon>
        <taxon>Nostocales</taxon>
        <taxon>Nostocaceae</taxon>
        <taxon>Nostoc</taxon>
    </lineage>
</organism>
<dbReference type="PROSITE" id="PS50104">
    <property type="entry name" value="TIR"/>
    <property type="match status" value="1"/>
</dbReference>
<dbReference type="GO" id="GO:0007165">
    <property type="term" value="P:signal transduction"/>
    <property type="evidence" value="ECO:0007669"/>
    <property type="project" value="InterPro"/>
</dbReference>
<dbReference type="Pfam" id="PF05419">
    <property type="entry name" value="GUN4"/>
    <property type="match status" value="1"/>
</dbReference>
<dbReference type="Gene3D" id="1.25.40.620">
    <property type="match status" value="1"/>
</dbReference>
<name>B2IT96_NOSP7</name>
<proteinExistence type="predicted"/>
<dbReference type="eggNOG" id="COG1262">
    <property type="taxonomic scope" value="Bacteria"/>
</dbReference>
<dbReference type="EMBL" id="CP001037">
    <property type="protein sequence ID" value="ACC79594.1"/>
    <property type="molecule type" value="Genomic_DNA"/>
</dbReference>
<gene>
    <name evidence="2" type="ordered locus">Npun_R0857</name>
</gene>
<evidence type="ECO:0000313" key="2">
    <source>
        <dbReference type="EMBL" id="ACC79594.1"/>
    </source>
</evidence>
<dbReference type="InterPro" id="IPR035897">
    <property type="entry name" value="Toll_tir_struct_dom_sf"/>
</dbReference>
<dbReference type="InterPro" id="IPR008629">
    <property type="entry name" value="GUN4-like"/>
</dbReference>
<feature type="domain" description="TIR" evidence="1">
    <location>
        <begin position="5"/>
        <end position="154"/>
    </location>
</feature>
<dbReference type="PANTHER" id="PTHR34800">
    <property type="entry name" value="TETRAPYRROLE-BINDING PROTEIN, CHLOROPLASTIC"/>
    <property type="match status" value="1"/>
</dbReference>
<dbReference type="HOGENOM" id="CLU_037600_0_0_3"/>
<dbReference type="OrthoDB" id="7915178at2"/>
<dbReference type="AlphaFoldDB" id="B2IT96"/>
<evidence type="ECO:0000313" key="3">
    <source>
        <dbReference type="Proteomes" id="UP000001191"/>
    </source>
</evidence>
<dbReference type="RefSeq" id="WP_012407616.1">
    <property type="nucleotide sequence ID" value="NC_010628.1"/>
</dbReference>
<sequence>MSDEDQFDIFLCHNSKDKPEVIEIAHELTRQGIKPWLDKWELRPGLAWQSLLEEQIENIKSAAVFVGSSGLGPWQSQEMRAFLNEFVERNCPVIPVLLGNTPQQPKLPVFLRGNTWVDFRTDTEAMGQLIWGITGKRPERKLKLQPVIQVDDLSSEKGVNYTRLRDLLAAGKWKEADEETLAVMLKASSREEEGWFDIESINNFPCTDLRTIDQLWVKYSDGRFGFSVQKNIYLSVGGKADGEYYKEVWEKFGDRVGWRVKGYWIDNEDVAFNTSAFEGHLPDCLEFKEGLGEEVFSFLASRLVNCNI</sequence>
<dbReference type="Gene3D" id="1.10.10.1770">
    <property type="entry name" value="Gun4-like"/>
    <property type="match status" value="1"/>
</dbReference>